<reference evidence="1 2" key="1">
    <citation type="submission" date="2014-03" db="EMBL/GenBank/DDBJ databases">
        <title>The draft genome sequence of Thioclava dalianensis DLFJ1-1.</title>
        <authorList>
            <person name="Lai Q."/>
            <person name="Shao Z."/>
        </authorList>
    </citation>
    <scope>NUCLEOTIDE SEQUENCE [LARGE SCALE GENOMIC DNA]</scope>
    <source>
        <strain evidence="1 2">DLFJ1-1</strain>
    </source>
</reference>
<evidence type="ECO:0000313" key="1">
    <source>
        <dbReference type="EMBL" id="KEP71766.1"/>
    </source>
</evidence>
<organism evidence="1 2">
    <name type="scientific">Thioclava dalianensis</name>
    <dbReference type="NCBI Taxonomy" id="1185766"/>
    <lineage>
        <taxon>Bacteria</taxon>
        <taxon>Pseudomonadati</taxon>
        <taxon>Pseudomonadota</taxon>
        <taxon>Alphaproteobacteria</taxon>
        <taxon>Rhodobacterales</taxon>
        <taxon>Paracoccaceae</taxon>
        <taxon>Thioclava</taxon>
    </lineage>
</organism>
<keyword evidence="2" id="KW-1185">Reference proteome</keyword>
<dbReference type="AlphaFoldDB" id="A0A074TJ97"/>
<sequence length="84" mass="9167">MDWNNTEISATERYAAAIVEWKSPVFANAQGSLIDITMNHPIFGAIPFTLDKNDLHAEFDTAQLFDAITAAGNIAPYVAPDETP</sequence>
<name>A0A074TJ97_9RHOB</name>
<proteinExistence type="predicted"/>
<protein>
    <submittedName>
        <fullName evidence="1">Uncharacterized protein</fullName>
    </submittedName>
</protein>
<dbReference type="EMBL" id="JHEH01000001">
    <property type="protein sequence ID" value="KEP71766.1"/>
    <property type="molecule type" value="Genomic_DNA"/>
</dbReference>
<accession>A0A074TJ97</accession>
<dbReference type="RefSeq" id="WP_038060817.1">
    <property type="nucleotide sequence ID" value="NZ_FOVB01000005.1"/>
</dbReference>
<dbReference type="Proteomes" id="UP000027725">
    <property type="component" value="Unassembled WGS sequence"/>
</dbReference>
<comment type="caution">
    <text evidence="1">The sequence shown here is derived from an EMBL/GenBank/DDBJ whole genome shotgun (WGS) entry which is preliminary data.</text>
</comment>
<evidence type="ECO:0000313" key="2">
    <source>
        <dbReference type="Proteomes" id="UP000027725"/>
    </source>
</evidence>
<gene>
    <name evidence="1" type="ORF">DL1_00415</name>
</gene>
<dbReference type="STRING" id="1185766.SAMN05216224_105302"/>